<gene>
    <name evidence="3" type="ORF">FYJ63_10515</name>
</gene>
<evidence type="ECO:0000259" key="2">
    <source>
        <dbReference type="Pfam" id="PF00899"/>
    </source>
</evidence>
<name>A0A7K0K594_9ACTO</name>
<dbReference type="SUPFAM" id="SSF69572">
    <property type="entry name" value="Activating enzymes of the ubiquitin-like proteins"/>
    <property type="match status" value="1"/>
</dbReference>
<dbReference type="Gene3D" id="3.40.50.720">
    <property type="entry name" value="NAD(P)-binding Rossmann-like Domain"/>
    <property type="match status" value="1"/>
</dbReference>
<reference evidence="3 4" key="1">
    <citation type="submission" date="2019-08" db="EMBL/GenBank/DDBJ databases">
        <title>In-depth cultivation of the pig gut microbiome towards novel bacterial diversity and tailored functional studies.</title>
        <authorList>
            <person name="Wylensek D."/>
            <person name="Hitch T.C.A."/>
            <person name="Clavel T."/>
        </authorList>
    </citation>
    <scope>NUCLEOTIDE SEQUENCE [LARGE SCALE GENOMIC DNA]</scope>
    <source>
        <strain evidence="3 4">RF-GAM-744-WT-7</strain>
    </source>
</reference>
<dbReference type="GO" id="GO:0016779">
    <property type="term" value="F:nucleotidyltransferase activity"/>
    <property type="evidence" value="ECO:0007669"/>
    <property type="project" value="UniProtKB-KW"/>
</dbReference>
<comment type="caution">
    <text evidence="3">The sequence shown here is derived from an EMBL/GenBank/DDBJ whole genome shotgun (WGS) entry which is preliminary data.</text>
</comment>
<feature type="transmembrane region" description="Helical" evidence="1">
    <location>
        <begin position="128"/>
        <end position="149"/>
    </location>
</feature>
<keyword evidence="1" id="KW-0472">Membrane</keyword>
<dbReference type="Proteomes" id="UP000442535">
    <property type="component" value="Unassembled WGS sequence"/>
</dbReference>
<dbReference type="GO" id="GO:0004792">
    <property type="term" value="F:thiosulfate-cyanide sulfurtransferase activity"/>
    <property type="evidence" value="ECO:0007669"/>
    <property type="project" value="TreeGrafter"/>
</dbReference>
<dbReference type="PANTHER" id="PTHR10953">
    <property type="entry name" value="UBIQUITIN-ACTIVATING ENZYME E1"/>
    <property type="match status" value="1"/>
</dbReference>
<sequence>MKYKRPIIKKTQPVYRITPSTFRIGAQLGTTAEFTDRRGEMWNLIQNLDGRDVDEVVASVRTRFPWLSRDDILDGLRMLDKYGFLDDAASESAVPSRYLPNVRYFSGFPGTSTAEATKMQDKLLSSKILILGLGGGGVNVATLLAGVGVGNLTILDSDVVEESNLGRQLLYREMDIGKAKAEVAASRLRELNSLTKITSIVARIDSSQDVLEYISDNDVVICALDEPPFMAQRRVNKAIVDEHVPCVFGANQLTHGRVFTVVPGETGCFDCLNLYYSRNDPKFVNQFRGFQQSNYQPETVAYVPTMWIITAVMADEAVRLITDYIKPKTLGLQYEIVYPDYTSFAHKAWPRYDDCPTCGKGNYDEWPIFQEYPGYL</sequence>
<keyword evidence="3" id="KW-0548">Nucleotidyltransferase</keyword>
<organism evidence="3 4">
    <name type="scientific">Mobiluncus porci</name>
    <dbReference type="NCBI Taxonomy" id="2652278"/>
    <lineage>
        <taxon>Bacteria</taxon>
        <taxon>Bacillati</taxon>
        <taxon>Actinomycetota</taxon>
        <taxon>Actinomycetes</taxon>
        <taxon>Actinomycetales</taxon>
        <taxon>Actinomycetaceae</taxon>
        <taxon>Mobiluncus</taxon>
    </lineage>
</organism>
<keyword evidence="1" id="KW-0812">Transmembrane</keyword>
<keyword evidence="1" id="KW-1133">Transmembrane helix</keyword>
<keyword evidence="4" id="KW-1185">Reference proteome</keyword>
<dbReference type="InterPro" id="IPR045886">
    <property type="entry name" value="ThiF/MoeB/HesA"/>
</dbReference>
<accession>A0A7K0K594</accession>
<keyword evidence="3" id="KW-0808">Transferase</keyword>
<dbReference type="InterPro" id="IPR035985">
    <property type="entry name" value="Ubiquitin-activating_enz"/>
</dbReference>
<feature type="domain" description="THIF-type NAD/FAD binding fold" evidence="2">
    <location>
        <begin position="118"/>
        <end position="342"/>
    </location>
</feature>
<dbReference type="EMBL" id="VUMY01000026">
    <property type="protein sequence ID" value="MST50647.1"/>
    <property type="molecule type" value="Genomic_DNA"/>
</dbReference>
<evidence type="ECO:0000313" key="4">
    <source>
        <dbReference type="Proteomes" id="UP000442535"/>
    </source>
</evidence>
<proteinExistence type="predicted"/>
<protein>
    <submittedName>
        <fullName evidence="3">ThiF family adenylyltransferase</fullName>
    </submittedName>
</protein>
<dbReference type="GO" id="GO:0008641">
    <property type="term" value="F:ubiquitin-like modifier activating enzyme activity"/>
    <property type="evidence" value="ECO:0007669"/>
    <property type="project" value="InterPro"/>
</dbReference>
<dbReference type="PANTHER" id="PTHR10953:SF102">
    <property type="entry name" value="ADENYLYLTRANSFERASE AND SULFURTRANSFERASE MOCS3"/>
    <property type="match status" value="1"/>
</dbReference>
<evidence type="ECO:0000313" key="3">
    <source>
        <dbReference type="EMBL" id="MST50647.1"/>
    </source>
</evidence>
<dbReference type="InterPro" id="IPR000594">
    <property type="entry name" value="ThiF_NAD_FAD-bd"/>
</dbReference>
<dbReference type="AlphaFoldDB" id="A0A7K0K594"/>
<evidence type="ECO:0000256" key="1">
    <source>
        <dbReference type="SAM" id="Phobius"/>
    </source>
</evidence>
<dbReference type="GO" id="GO:0005737">
    <property type="term" value="C:cytoplasm"/>
    <property type="evidence" value="ECO:0007669"/>
    <property type="project" value="TreeGrafter"/>
</dbReference>
<dbReference type="Pfam" id="PF00899">
    <property type="entry name" value="ThiF"/>
    <property type="match status" value="1"/>
</dbReference>